<dbReference type="Gene3D" id="3.90.400.10">
    <property type="entry name" value="Oligo-1,6-glucosidase, Domain 2"/>
    <property type="match status" value="1"/>
</dbReference>
<accession>A0A9D2SS37</accession>
<evidence type="ECO:0000313" key="6">
    <source>
        <dbReference type="Proteomes" id="UP000823890"/>
    </source>
</evidence>
<name>A0A9D2SS37_9FIRM</name>
<dbReference type="SUPFAM" id="SSF51445">
    <property type="entry name" value="(Trans)glycosidases"/>
    <property type="match status" value="1"/>
</dbReference>
<feature type="domain" description="Glycosyl hydrolase family 13 catalytic" evidence="4">
    <location>
        <begin position="13"/>
        <end position="418"/>
    </location>
</feature>
<protein>
    <submittedName>
        <fullName evidence="5">Alpha-glucosidase</fullName>
    </submittedName>
</protein>
<dbReference type="FunFam" id="3.20.20.80:FF:000064">
    <property type="entry name" value="Oligo-1,6-glucosidase"/>
    <property type="match status" value="2"/>
</dbReference>
<dbReference type="InterPro" id="IPR045857">
    <property type="entry name" value="O16G_dom_2"/>
</dbReference>
<dbReference type="FunFam" id="3.90.400.10:FF:000002">
    <property type="entry name" value="Sucrose isomerase"/>
    <property type="match status" value="1"/>
</dbReference>
<proteinExistence type="inferred from homology"/>
<sequence>MKRKWWHDKTAYQIYPKSFLDTNGDGIGDLKGIISKLDYLKDLGIDIIWLSPVYQSPFVDQGYDISDYYKIAEEFGTMEEFDELLAETKKRGMYVLMDLVINHCSDKHEWFQRALKDPYGKYAGYFHFVKGKDGKEPSNYRSYFGGSAWEPVPGTDLYYLHMFAKEQPDLNWENPELRQEIYKMINWWLDKGLAGFRIDAIINIKKDLSFPSFEPDGPDGLASCVKMVEEVQGVGDYFEDIKKNTFEKYDAFTVAEVFNMKDDELAEFIGDDGHFSTMFDFSAHTLAQGESGWNNSRKPSLKEWRDTIFASQKRMQEVGFPANIIENHDEPRGASRFLPEYAQNEAGKKMLATTSVFLYGIPFIYQGQEIGMTNCRRNDISEYDDISTKDQYREALAAGCSREQALEYCYENSRDNARTPMQWSDKKGAGFTAGTPWLALNPNYTQINVEEQADRPDSVLTYYKKLLALKKSPEYKETFTYGRFVPDYENKDGIFAYHRISGKDTAKAGVHGTEAVDGEKDASQDILIAANYGTEPCTLKLAGRSGRVLLSNAGKEEKGTREITEAGSITLESCEAAVILQ</sequence>
<dbReference type="PANTHER" id="PTHR10357">
    <property type="entry name" value="ALPHA-AMYLASE FAMILY MEMBER"/>
    <property type="match status" value="1"/>
</dbReference>
<dbReference type="SMART" id="SM00642">
    <property type="entry name" value="Aamy"/>
    <property type="match status" value="1"/>
</dbReference>
<dbReference type="AlphaFoldDB" id="A0A9D2SS37"/>
<dbReference type="InterPro" id="IPR017853">
    <property type="entry name" value="GH"/>
</dbReference>
<evidence type="ECO:0000259" key="4">
    <source>
        <dbReference type="SMART" id="SM00642"/>
    </source>
</evidence>
<dbReference type="InterPro" id="IPR006047">
    <property type="entry name" value="GH13_cat_dom"/>
</dbReference>
<dbReference type="EMBL" id="DWWO01000011">
    <property type="protein sequence ID" value="HJC33177.1"/>
    <property type="molecule type" value="Genomic_DNA"/>
</dbReference>
<reference evidence="5" key="1">
    <citation type="journal article" date="2021" name="PeerJ">
        <title>Extensive microbial diversity within the chicken gut microbiome revealed by metagenomics and culture.</title>
        <authorList>
            <person name="Gilroy R."/>
            <person name="Ravi A."/>
            <person name="Getino M."/>
            <person name="Pursley I."/>
            <person name="Horton D.L."/>
            <person name="Alikhan N.F."/>
            <person name="Baker D."/>
            <person name="Gharbi K."/>
            <person name="Hall N."/>
            <person name="Watson M."/>
            <person name="Adriaenssens E.M."/>
            <person name="Foster-Nyarko E."/>
            <person name="Jarju S."/>
            <person name="Secka A."/>
            <person name="Antonio M."/>
            <person name="Oren A."/>
            <person name="Chaudhuri R.R."/>
            <person name="La Ragione R."/>
            <person name="Hildebrand F."/>
            <person name="Pallen M.J."/>
        </authorList>
    </citation>
    <scope>NUCLEOTIDE SEQUENCE</scope>
    <source>
        <strain evidence="5">ChiW19-954</strain>
    </source>
</reference>
<dbReference type="CDD" id="cd11333">
    <property type="entry name" value="AmyAc_SI_OligoGlu_DGase"/>
    <property type="match status" value="1"/>
</dbReference>
<dbReference type="GO" id="GO:0004556">
    <property type="term" value="F:alpha-amylase activity"/>
    <property type="evidence" value="ECO:0007669"/>
    <property type="project" value="TreeGrafter"/>
</dbReference>
<gene>
    <name evidence="5" type="ORF">H9758_01125</name>
</gene>
<comment type="caution">
    <text evidence="5">The sequence shown here is derived from an EMBL/GenBank/DDBJ whole genome shotgun (WGS) entry which is preliminary data.</text>
</comment>
<organism evidence="5 6">
    <name type="scientific">Candidatus Mediterraneibacter faecipullorum</name>
    <dbReference type="NCBI Taxonomy" id="2838670"/>
    <lineage>
        <taxon>Bacteria</taxon>
        <taxon>Bacillati</taxon>
        <taxon>Bacillota</taxon>
        <taxon>Clostridia</taxon>
        <taxon>Lachnospirales</taxon>
        <taxon>Lachnospiraceae</taxon>
        <taxon>Mediterraneibacter</taxon>
    </lineage>
</organism>
<evidence type="ECO:0000256" key="3">
    <source>
        <dbReference type="ARBA" id="ARBA00023295"/>
    </source>
</evidence>
<keyword evidence="3" id="KW-0326">Glycosidase</keyword>
<comment type="similarity">
    <text evidence="1">Belongs to the glycosyl hydrolase 13 family.</text>
</comment>
<evidence type="ECO:0000313" key="5">
    <source>
        <dbReference type="EMBL" id="HJC33177.1"/>
    </source>
</evidence>
<dbReference type="Proteomes" id="UP000823890">
    <property type="component" value="Unassembled WGS sequence"/>
</dbReference>
<dbReference type="Gene3D" id="3.20.20.80">
    <property type="entry name" value="Glycosidases"/>
    <property type="match status" value="1"/>
</dbReference>
<evidence type="ECO:0000256" key="1">
    <source>
        <dbReference type="ARBA" id="ARBA00008061"/>
    </source>
</evidence>
<dbReference type="GO" id="GO:0009313">
    <property type="term" value="P:oligosaccharide catabolic process"/>
    <property type="evidence" value="ECO:0007669"/>
    <property type="project" value="TreeGrafter"/>
</dbReference>
<dbReference type="Pfam" id="PF00128">
    <property type="entry name" value="Alpha-amylase"/>
    <property type="match status" value="1"/>
</dbReference>
<dbReference type="PANTHER" id="PTHR10357:SF179">
    <property type="entry name" value="NEUTRAL AND BASIC AMINO ACID TRANSPORT PROTEIN RBAT"/>
    <property type="match status" value="1"/>
</dbReference>
<reference evidence="5" key="2">
    <citation type="submission" date="2021-04" db="EMBL/GenBank/DDBJ databases">
        <authorList>
            <person name="Gilroy R."/>
        </authorList>
    </citation>
    <scope>NUCLEOTIDE SEQUENCE</scope>
    <source>
        <strain evidence="5">ChiW19-954</strain>
    </source>
</reference>
<keyword evidence="2" id="KW-0378">Hydrolase</keyword>
<evidence type="ECO:0000256" key="2">
    <source>
        <dbReference type="ARBA" id="ARBA00022801"/>
    </source>
</evidence>